<dbReference type="PANTHER" id="PTHR48042:SF11">
    <property type="entry name" value="ABC TRANSPORTER G FAMILY MEMBER 11"/>
    <property type="match status" value="1"/>
</dbReference>
<feature type="transmembrane region" description="Helical" evidence="9">
    <location>
        <begin position="558"/>
        <end position="577"/>
    </location>
</feature>
<evidence type="ECO:0000256" key="4">
    <source>
        <dbReference type="ARBA" id="ARBA00022692"/>
    </source>
</evidence>
<keyword evidence="12" id="KW-1185">Reference proteome</keyword>
<sequence length="584" mass="65568">MPKCNANARFALTWNHLTYTVPNRKKSHGKKTILRDVSGCITPGRLVAILGPSGSGKTTLLNILADGVHRNADLQGTIELNGIDRKNSDFRSIASYVAQEDALLGSFTVMETLMMAAKLTLSPEKCTKNTIRQQVDFVMGEMGLQSCRDTIVGDIYRKGLSGGQKRRLSVAIELLSNPSILLMDEPTSGLDSNSAFHTIRYIQKLCQRDNKSTICTIHQPSSRVFSMFDDVMFLTEGAVVYFGSGIQAREYFTLLGHECPLYSNPAEFILTLINRDYDEENSVNVEELVHKFEDSEFNQQTLKSIEDVHCLMWEPLHTRQLNSSAWSQFMVLLYRNLLNNLRNPGILWIRLVMNICLAVMGGTMFLYTNDRITEYDVVTLLFYIQAFLVFMSVAVLPAFIQERSVFIRERTNSSLNVISYTVANLIASIPGLALIALISSAIVVSLAGINGFGVFVLNLFLSLMVAESMMHVIGALVPHFMIGITLGAGIFGMFMLCEGFMVPRDVIPGYWIWAHYLAFHSYSFETFVYMHFRHVHSIAAKEILGRFGFEDANVTQNMGILVLFVVILETIYTLILARFHNGRL</sequence>
<feature type="transmembrane region" description="Helical" evidence="9">
    <location>
        <begin position="380"/>
        <end position="400"/>
    </location>
</feature>
<keyword evidence="7 9" id="KW-1133">Transmembrane helix</keyword>
<dbReference type="CDD" id="cd03213">
    <property type="entry name" value="ABCG_EPDR"/>
    <property type="match status" value="1"/>
</dbReference>
<reference evidence="11 12" key="1">
    <citation type="submission" date="2012-05" db="EMBL/GenBank/DDBJ databases">
        <title>Recombination and specialization in a pathogen metapopulation.</title>
        <authorList>
            <person name="Gardiner A."/>
            <person name="Kemen E."/>
            <person name="Schultz-Larsen T."/>
            <person name="MacLean D."/>
            <person name="Van Oosterhout C."/>
            <person name="Jones J.D.G."/>
        </authorList>
    </citation>
    <scope>NUCLEOTIDE SEQUENCE [LARGE SCALE GENOMIC DNA]</scope>
    <source>
        <strain evidence="11 12">Ac Nc2</strain>
    </source>
</reference>
<evidence type="ECO:0000256" key="6">
    <source>
        <dbReference type="ARBA" id="ARBA00022840"/>
    </source>
</evidence>
<dbReference type="InterPro" id="IPR003593">
    <property type="entry name" value="AAA+_ATPase"/>
</dbReference>
<dbReference type="FunCoup" id="A0A024GSK9">
    <property type="interactions" value="1"/>
</dbReference>
<evidence type="ECO:0000313" key="12">
    <source>
        <dbReference type="Proteomes" id="UP000053237"/>
    </source>
</evidence>
<dbReference type="AlphaFoldDB" id="A0A024GSK9"/>
<dbReference type="OrthoDB" id="158706at2759"/>
<evidence type="ECO:0000256" key="5">
    <source>
        <dbReference type="ARBA" id="ARBA00022741"/>
    </source>
</evidence>
<dbReference type="SMART" id="SM00382">
    <property type="entry name" value="AAA"/>
    <property type="match status" value="1"/>
</dbReference>
<evidence type="ECO:0000256" key="7">
    <source>
        <dbReference type="ARBA" id="ARBA00022989"/>
    </source>
</evidence>
<dbReference type="Pfam" id="PF19055">
    <property type="entry name" value="ABC2_membrane_7"/>
    <property type="match status" value="1"/>
</dbReference>
<dbReference type="GO" id="GO:0005524">
    <property type="term" value="F:ATP binding"/>
    <property type="evidence" value="ECO:0007669"/>
    <property type="project" value="UniProtKB-KW"/>
</dbReference>
<dbReference type="Gene3D" id="3.40.50.300">
    <property type="entry name" value="P-loop containing nucleotide triphosphate hydrolases"/>
    <property type="match status" value="1"/>
</dbReference>
<dbReference type="PROSITE" id="PS00211">
    <property type="entry name" value="ABC_TRANSPORTER_1"/>
    <property type="match status" value="1"/>
</dbReference>
<keyword evidence="3" id="KW-0813">Transport</keyword>
<dbReference type="Pfam" id="PF00005">
    <property type="entry name" value="ABC_tran"/>
    <property type="match status" value="1"/>
</dbReference>
<dbReference type="GO" id="GO:0016020">
    <property type="term" value="C:membrane"/>
    <property type="evidence" value="ECO:0007669"/>
    <property type="project" value="UniProtKB-SubCell"/>
</dbReference>
<comment type="subcellular location">
    <subcellularLocation>
        <location evidence="1">Membrane</location>
        <topology evidence="1">Multi-pass membrane protein</topology>
    </subcellularLocation>
</comment>
<feature type="transmembrane region" description="Helical" evidence="9">
    <location>
        <begin position="449"/>
        <end position="466"/>
    </location>
</feature>
<dbReference type="GO" id="GO:0016887">
    <property type="term" value="F:ATP hydrolysis activity"/>
    <property type="evidence" value="ECO:0007669"/>
    <property type="project" value="InterPro"/>
</dbReference>
<proteinExistence type="inferred from homology"/>
<dbReference type="EMBL" id="CAIX01000308">
    <property type="protein sequence ID" value="CCI49538.1"/>
    <property type="molecule type" value="Genomic_DNA"/>
</dbReference>
<feature type="transmembrane region" description="Helical" evidence="9">
    <location>
        <begin position="347"/>
        <end position="368"/>
    </location>
</feature>
<dbReference type="InterPro" id="IPR043926">
    <property type="entry name" value="ABCG_dom"/>
</dbReference>
<gene>
    <name evidence="11" type="ORF">BN9_108760</name>
</gene>
<feature type="transmembrane region" description="Helical" evidence="9">
    <location>
        <begin position="421"/>
        <end position="443"/>
    </location>
</feature>
<keyword evidence="5" id="KW-0547">Nucleotide-binding</keyword>
<dbReference type="InParanoid" id="A0A024GSK9"/>
<protein>
    <recommendedName>
        <fullName evidence="10">ABC transporter domain-containing protein</fullName>
    </recommendedName>
</protein>
<evidence type="ECO:0000313" key="11">
    <source>
        <dbReference type="EMBL" id="CCI49538.1"/>
    </source>
</evidence>
<dbReference type="InterPro" id="IPR027417">
    <property type="entry name" value="P-loop_NTPase"/>
</dbReference>
<dbReference type="InterPro" id="IPR052215">
    <property type="entry name" value="Plant_ABCG"/>
</dbReference>
<accession>A0A024GSK9</accession>
<evidence type="ECO:0000256" key="2">
    <source>
        <dbReference type="ARBA" id="ARBA00005814"/>
    </source>
</evidence>
<evidence type="ECO:0000256" key="3">
    <source>
        <dbReference type="ARBA" id="ARBA00022448"/>
    </source>
</evidence>
<keyword evidence="4 9" id="KW-0812">Transmembrane</keyword>
<dbReference type="InterPro" id="IPR003439">
    <property type="entry name" value="ABC_transporter-like_ATP-bd"/>
</dbReference>
<feature type="transmembrane region" description="Helical" evidence="9">
    <location>
        <begin position="473"/>
        <end position="496"/>
    </location>
</feature>
<keyword evidence="8 9" id="KW-0472">Membrane</keyword>
<dbReference type="PROSITE" id="PS50893">
    <property type="entry name" value="ABC_TRANSPORTER_2"/>
    <property type="match status" value="1"/>
</dbReference>
<comment type="caution">
    <text evidence="11">The sequence shown here is derived from an EMBL/GenBank/DDBJ whole genome shotgun (WGS) entry which is preliminary data.</text>
</comment>
<dbReference type="PANTHER" id="PTHR48042">
    <property type="entry name" value="ABC TRANSPORTER G FAMILY MEMBER 11"/>
    <property type="match status" value="1"/>
</dbReference>
<dbReference type="STRING" id="65357.A0A024GSK9"/>
<organism evidence="11 12">
    <name type="scientific">Albugo candida</name>
    <dbReference type="NCBI Taxonomy" id="65357"/>
    <lineage>
        <taxon>Eukaryota</taxon>
        <taxon>Sar</taxon>
        <taxon>Stramenopiles</taxon>
        <taxon>Oomycota</taxon>
        <taxon>Peronosporomycetes</taxon>
        <taxon>Albuginales</taxon>
        <taxon>Albuginaceae</taxon>
        <taxon>Albugo</taxon>
    </lineage>
</organism>
<comment type="similarity">
    <text evidence="2">Belongs to the ABC transporter superfamily. ABCG family. Eye pigment precursor importer (TC 3.A.1.204) subfamily.</text>
</comment>
<dbReference type="SUPFAM" id="SSF52540">
    <property type="entry name" value="P-loop containing nucleoside triphosphate hydrolases"/>
    <property type="match status" value="1"/>
</dbReference>
<dbReference type="Pfam" id="PF01061">
    <property type="entry name" value="ABC2_membrane"/>
    <property type="match status" value="1"/>
</dbReference>
<evidence type="ECO:0000256" key="8">
    <source>
        <dbReference type="ARBA" id="ARBA00023136"/>
    </source>
</evidence>
<dbReference type="Proteomes" id="UP000053237">
    <property type="component" value="Unassembled WGS sequence"/>
</dbReference>
<evidence type="ECO:0000256" key="1">
    <source>
        <dbReference type="ARBA" id="ARBA00004141"/>
    </source>
</evidence>
<dbReference type="GO" id="GO:0140359">
    <property type="term" value="F:ABC-type transporter activity"/>
    <property type="evidence" value="ECO:0007669"/>
    <property type="project" value="InterPro"/>
</dbReference>
<evidence type="ECO:0000256" key="9">
    <source>
        <dbReference type="SAM" id="Phobius"/>
    </source>
</evidence>
<name>A0A024GSK9_9STRA</name>
<dbReference type="InterPro" id="IPR013525">
    <property type="entry name" value="ABC2_TM"/>
</dbReference>
<dbReference type="InterPro" id="IPR017871">
    <property type="entry name" value="ABC_transporter-like_CS"/>
</dbReference>
<feature type="domain" description="ABC transporter" evidence="10">
    <location>
        <begin position="19"/>
        <end position="261"/>
    </location>
</feature>
<evidence type="ECO:0000259" key="10">
    <source>
        <dbReference type="PROSITE" id="PS50893"/>
    </source>
</evidence>
<keyword evidence="6" id="KW-0067">ATP-binding</keyword>